<evidence type="ECO:0000313" key="1">
    <source>
        <dbReference type="Proteomes" id="UP000050741"/>
    </source>
</evidence>
<dbReference type="AlphaFoldDB" id="A0A183BMH1"/>
<dbReference type="WBParaSite" id="GPLIN_000180600">
    <property type="protein sequence ID" value="GPLIN_000180600"/>
    <property type="gene ID" value="GPLIN_000180600"/>
</dbReference>
<accession>A0A183BMH1</accession>
<proteinExistence type="predicted"/>
<protein>
    <submittedName>
        <fullName evidence="2">F-box domain-containing protein</fullName>
    </submittedName>
</protein>
<name>A0A183BMH1_GLOPA</name>
<reference evidence="2" key="2">
    <citation type="submission" date="2016-06" db="UniProtKB">
        <authorList>
            <consortium name="WormBaseParasite"/>
        </authorList>
    </citation>
    <scope>IDENTIFICATION</scope>
</reference>
<evidence type="ECO:0000313" key="2">
    <source>
        <dbReference type="WBParaSite" id="GPLIN_000180600"/>
    </source>
</evidence>
<keyword evidence="1" id="KW-1185">Reference proteome</keyword>
<sequence length="501" mass="57968">MVDVWLGIFDFLSPVELGQKMALISDRLDVLVDVHFKSREWLLGLMEICRLDDGTDAEIVNVRSGEVLPIPQGPLPINVIGFEEIKISYVDPTVIEFLQRIRRLFDSSGTTVWIATLNNQSRSWEIIRQKLWPLVNDNICHLSLESSHLNRLRQFSPAILCNCANLRSIDFHGLLPEFPAEDNVGASSAQALAKWLLTPRGDGLPKMLYCGFYRGGMKRLKRSFVNASEPVNFIIKFSPKHVYFVPFELKNNLTGERLIFRRFSGDKWLLVRCPIGREEDKWTKWEKEAIEWIWPLVNDNICGFLYTSPTNLTVCNNSLTVLYDCANFRSINSFEFFPEFPAEDDNTKASDRQALAKWLLTPRGDGLPKMIRCDLYSRGMKGLKRSFVIASEPVNFTIFLLHAPFAVIEPFELKNNLTGERLTFRRFSRDKWLLVRCPIGREEDKWSNWETEAIKFDWFCHWNSKTVTSATECVTQTTKVQVSPTSELDREWNLMEIKSRF</sequence>
<organism evidence="1 2">
    <name type="scientific">Globodera pallida</name>
    <name type="common">Potato cyst nematode worm</name>
    <name type="synonym">Heterodera pallida</name>
    <dbReference type="NCBI Taxonomy" id="36090"/>
    <lineage>
        <taxon>Eukaryota</taxon>
        <taxon>Metazoa</taxon>
        <taxon>Ecdysozoa</taxon>
        <taxon>Nematoda</taxon>
        <taxon>Chromadorea</taxon>
        <taxon>Rhabditida</taxon>
        <taxon>Tylenchina</taxon>
        <taxon>Tylenchomorpha</taxon>
        <taxon>Tylenchoidea</taxon>
        <taxon>Heteroderidae</taxon>
        <taxon>Heteroderinae</taxon>
        <taxon>Globodera</taxon>
    </lineage>
</organism>
<dbReference type="Proteomes" id="UP000050741">
    <property type="component" value="Unassembled WGS sequence"/>
</dbReference>
<reference evidence="1" key="1">
    <citation type="submission" date="2014-05" db="EMBL/GenBank/DDBJ databases">
        <title>The genome and life-stage specific transcriptomes of Globodera pallida elucidate key aspects of plant parasitism by a cyst nematode.</title>
        <authorList>
            <person name="Cotton J.A."/>
            <person name="Lilley C.J."/>
            <person name="Jones L.M."/>
            <person name="Kikuchi T."/>
            <person name="Reid A.J."/>
            <person name="Thorpe P."/>
            <person name="Tsai I.J."/>
            <person name="Beasley H."/>
            <person name="Blok V."/>
            <person name="Cock P.J.A."/>
            <person name="Van den Akker S.E."/>
            <person name="Holroyd N."/>
            <person name="Hunt M."/>
            <person name="Mantelin S."/>
            <person name="Naghra H."/>
            <person name="Pain A."/>
            <person name="Palomares-Rius J.E."/>
            <person name="Zarowiecki M."/>
            <person name="Berriman M."/>
            <person name="Jones J.T."/>
            <person name="Urwin P.E."/>
        </authorList>
    </citation>
    <scope>NUCLEOTIDE SEQUENCE [LARGE SCALE GENOMIC DNA]</scope>
    <source>
        <strain evidence="1">Lindley</strain>
    </source>
</reference>